<proteinExistence type="predicted"/>
<keyword evidence="3" id="KW-1185">Reference proteome</keyword>
<dbReference type="AlphaFoldDB" id="A0A852VZE6"/>
<reference evidence="2 3" key="1">
    <citation type="submission" date="2020-07" db="EMBL/GenBank/DDBJ databases">
        <title>Sequencing the genomes of 1000 actinobacteria strains.</title>
        <authorList>
            <person name="Klenk H.-P."/>
        </authorList>
    </citation>
    <scope>NUCLEOTIDE SEQUENCE [LARGE SCALE GENOMIC DNA]</scope>
    <source>
        <strain evidence="2 3">DSM 44749</strain>
    </source>
</reference>
<dbReference type="InterPro" id="IPR051531">
    <property type="entry name" value="N-acetyltransferase"/>
</dbReference>
<gene>
    <name evidence="2" type="ORF">HDA37_001765</name>
</gene>
<dbReference type="Proteomes" id="UP000549695">
    <property type="component" value="Unassembled WGS sequence"/>
</dbReference>
<name>A0A852VZE6_PSEA5</name>
<sequence>MPVPASTPEPVPAGPRLLLPGWTPEVAAAVVAGTRRGDWAPDFPAEGDRTIARLLARDPAGPGWGELGHRLLVERDGGTVVGGAGLFPAPDDGPAAVELGYGVVPSRRGRGYAVEAARLLLALARSAGASPLVAGVEPGNPASERVLQRIGMRPTGTRDGVARFRLDVGSTT</sequence>
<dbReference type="PANTHER" id="PTHR43792">
    <property type="entry name" value="GNAT FAMILY, PUTATIVE (AFU_ORTHOLOGUE AFUA_3G00765)-RELATED-RELATED"/>
    <property type="match status" value="1"/>
</dbReference>
<comment type="caution">
    <text evidence="2">The sequence shown here is derived from an EMBL/GenBank/DDBJ whole genome shotgun (WGS) entry which is preliminary data.</text>
</comment>
<dbReference type="Gene3D" id="3.40.630.30">
    <property type="match status" value="1"/>
</dbReference>
<dbReference type="Pfam" id="PF13302">
    <property type="entry name" value="Acetyltransf_3"/>
    <property type="match status" value="1"/>
</dbReference>
<dbReference type="SUPFAM" id="SSF55729">
    <property type="entry name" value="Acyl-CoA N-acyltransferases (Nat)"/>
    <property type="match status" value="1"/>
</dbReference>
<dbReference type="InterPro" id="IPR016181">
    <property type="entry name" value="Acyl_CoA_acyltransferase"/>
</dbReference>
<protein>
    <submittedName>
        <fullName evidence="2">RimJ/RimL family protein N-acetyltransferase</fullName>
    </submittedName>
</protein>
<dbReference type="InterPro" id="IPR000182">
    <property type="entry name" value="GNAT_dom"/>
</dbReference>
<dbReference type="PROSITE" id="PS51186">
    <property type="entry name" value="GNAT"/>
    <property type="match status" value="1"/>
</dbReference>
<feature type="domain" description="N-acetyltransferase" evidence="1">
    <location>
        <begin position="17"/>
        <end position="169"/>
    </location>
</feature>
<dbReference type="RefSeq" id="WP_179760807.1">
    <property type="nucleotide sequence ID" value="NZ_BAAAJZ010000015.1"/>
</dbReference>
<dbReference type="GO" id="GO:0016747">
    <property type="term" value="F:acyltransferase activity, transferring groups other than amino-acyl groups"/>
    <property type="evidence" value="ECO:0007669"/>
    <property type="project" value="InterPro"/>
</dbReference>
<evidence type="ECO:0000313" key="2">
    <source>
        <dbReference type="EMBL" id="NYG01480.1"/>
    </source>
</evidence>
<dbReference type="GeneID" id="98051547"/>
<dbReference type="EMBL" id="JACCCZ010000001">
    <property type="protein sequence ID" value="NYG01480.1"/>
    <property type="molecule type" value="Genomic_DNA"/>
</dbReference>
<evidence type="ECO:0000313" key="3">
    <source>
        <dbReference type="Proteomes" id="UP000549695"/>
    </source>
</evidence>
<organism evidence="2 3">
    <name type="scientific">Pseudonocardia alni</name>
    <name type="common">Amycolata alni</name>
    <dbReference type="NCBI Taxonomy" id="33907"/>
    <lineage>
        <taxon>Bacteria</taxon>
        <taxon>Bacillati</taxon>
        <taxon>Actinomycetota</taxon>
        <taxon>Actinomycetes</taxon>
        <taxon>Pseudonocardiales</taxon>
        <taxon>Pseudonocardiaceae</taxon>
        <taxon>Pseudonocardia</taxon>
    </lineage>
</organism>
<evidence type="ECO:0000259" key="1">
    <source>
        <dbReference type="PROSITE" id="PS51186"/>
    </source>
</evidence>
<accession>A0A852VZE6</accession>